<name>A0A1R0HWA4_ENTFC</name>
<protein>
    <submittedName>
        <fullName evidence="1">Uncharacterized protein</fullName>
    </submittedName>
</protein>
<reference evidence="1 2" key="1">
    <citation type="submission" date="2017-02" db="EMBL/GenBank/DDBJ databases">
        <title>Clonality and virulence of isolates of VRE in Hematopoietic Stem Cell Transplanted (HSCT) patients.</title>
        <authorList>
            <person name="Marchi A.P."/>
            <person name="Martins R.C."/>
            <person name="Marie S.K."/>
            <person name="Levin A.S."/>
            <person name="Costa S.F."/>
        </authorList>
    </citation>
    <scope>NUCLEOTIDE SEQUENCE [LARGE SCALE GENOMIC DNA]</scope>
    <source>
        <strain evidence="1 2">LIM1759</strain>
    </source>
</reference>
<gene>
    <name evidence="1" type="ORF">B1P95_09060</name>
</gene>
<evidence type="ECO:0000313" key="1">
    <source>
        <dbReference type="EMBL" id="OOL82496.1"/>
    </source>
</evidence>
<evidence type="ECO:0000313" key="2">
    <source>
        <dbReference type="Proteomes" id="UP000191171"/>
    </source>
</evidence>
<dbReference type="Proteomes" id="UP000191171">
    <property type="component" value="Unassembled WGS sequence"/>
</dbReference>
<dbReference type="EMBL" id="MVGJ01000045">
    <property type="protein sequence ID" value="OOL82496.1"/>
    <property type="molecule type" value="Genomic_DNA"/>
</dbReference>
<proteinExistence type="predicted"/>
<comment type="caution">
    <text evidence="1">The sequence shown here is derived from an EMBL/GenBank/DDBJ whole genome shotgun (WGS) entry which is preliminary data.</text>
</comment>
<organism evidence="1 2">
    <name type="scientific">Enterococcus faecium</name>
    <name type="common">Streptococcus faecium</name>
    <dbReference type="NCBI Taxonomy" id="1352"/>
    <lineage>
        <taxon>Bacteria</taxon>
        <taxon>Bacillati</taxon>
        <taxon>Bacillota</taxon>
        <taxon>Bacilli</taxon>
        <taxon>Lactobacillales</taxon>
        <taxon>Enterococcaceae</taxon>
        <taxon>Enterococcus</taxon>
    </lineage>
</organism>
<sequence length="62" mass="7532">MKMYLQISILYDMLVWYELNYSIAPNQGKGGNYHGKSLLLYRSQDKKWKQPFTRYELNKTYC</sequence>
<accession>A0A1R0HWA4</accession>
<dbReference type="AlphaFoldDB" id="A0A1R0HWA4"/>